<sequence length="325" mass="37442">MAALFEKPKELSVQIFEEKVFLSINPGMLKISRKKPKTNARVSGAPKRKSIKRWTAKSRSNMVSRFSSLDYSEMFEKPNPIPVMITLTYPGDWLVVAPTASASKAHLISFKKRFEREYKLKFRALWKAEFQRRGAVHFHIFCVCPIAFSEFRQWVARTWADVVNHPDPQQKQNHLRAGTAVDYAVGSTKDTPKRTAIYFSKHSSPNIGKKEYQNHPPAEWVEHGSVGRFWGYWNLTSKAESVELLKADAVYAARIIRRWHRAQDITRKERAVRISDKTGRVSFRWQKRRVKRFNGVSGFLTTDSGLQLAECLARAIRIKSQDSGV</sequence>
<accession>A0A6J6DHD7</accession>
<reference evidence="2" key="1">
    <citation type="submission" date="2020-05" db="EMBL/GenBank/DDBJ databases">
        <authorList>
            <person name="Chiriac C."/>
            <person name="Salcher M."/>
            <person name="Ghai R."/>
            <person name="Kavagutti S V."/>
        </authorList>
    </citation>
    <scope>NUCLEOTIDE SEQUENCE</scope>
</reference>
<organism evidence="2">
    <name type="scientific">freshwater metagenome</name>
    <dbReference type="NCBI Taxonomy" id="449393"/>
    <lineage>
        <taxon>unclassified sequences</taxon>
        <taxon>metagenomes</taxon>
        <taxon>ecological metagenomes</taxon>
    </lineage>
</organism>
<protein>
    <submittedName>
        <fullName evidence="2">Unannotated protein</fullName>
    </submittedName>
</protein>
<proteinExistence type="predicted"/>
<gene>
    <name evidence="2" type="ORF">UFOPK1693_00203</name>
</gene>
<name>A0A6J6DHD7_9ZZZZ</name>
<evidence type="ECO:0000313" key="2">
    <source>
        <dbReference type="EMBL" id="CAB4563481.1"/>
    </source>
</evidence>
<dbReference type="InterPro" id="IPR056906">
    <property type="entry name" value="ORF2/G2P_dom"/>
</dbReference>
<dbReference type="Pfam" id="PF23343">
    <property type="entry name" value="REP_ORF2-G2P"/>
    <property type="match status" value="1"/>
</dbReference>
<evidence type="ECO:0000259" key="1">
    <source>
        <dbReference type="Pfam" id="PF23343"/>
    </source>
</evidence>
<dbReference type="EMBL" id="CAEZTO010000001">
    <property type="protein sequence ID" value="CAB4563481.1"/>
    <property type="molecule type" value="Genomic_DNA"/>
</dbReference>
<dbReference type="AlphaFoldDB" id="A0A6J6DHD7"/>
<feature type="domain" description="Replication-associated protein ORF2/G2P" evidence="1">
    <location>
        <begin position="83"/>
        <end position="161"/>
    </location>
</feature>